<comment type="caution">
    <text evidence="1">The sequence shown here is derived from an EMBL/GenBank/DDBJ whole genome shotgun (WGS) entry which is preliminary data.</text>
</comment>
<sequence>MARFDVARLKILTTTWAFIDLNLKVEVEGARFNLWVVEERGRQRSVVVIGGEREDVGSLVVPSEGSDAAED</sequence>
<name>A0A392UCH5_9FABA</name>
<keyword evidence="2" id="KW-1185">Reference proteome</keyword>
<dbReference type="EMBL" id="LXQA010789558">
    <property type="protein sequence ID" value="MCI71102.1"/>
    <property type="molecule type" value="Genomic_DNA"/>
</dbReference>
<protein>
    <submittedName>
        <fullName evidence="1">Uncharacterized protein</fullName>
    </submittedName>
</protein>
<proteinExistence type="predicted"/>
<organism evidence="1 2">
    <name type="scientific">Trifolium medium</name>
    <dbReference type="NCBI Taxonomy" id="97028"/>
    <lineage>
        <taxon>Eukaryota</taxon>
        <taxon>Viridiplantae</taxon>
        <taxon>Streptophyta</taxon>
        <taxon>Embryophyta</taxon>
        <taxon>Tracheophyta</taxon>
        <taxon>Spermatophyta</taxon>
        <taxon>Magnoliopsida</taxon>
        <taxon>eudicotyledons</taxon>
        <taxon>Gunneridae</taxon>
        <taxon>Pentapetalae</taxon>
        <taxon>rosids</taxon>
        <taxon>fabids</taxon>
        <taxon>Fabales</taxon>
        <taxon>Fabaceae</taxon>
        <taxon>Papilionoideae</taxon>
        <taxon>50 kb inversion clade</taxon>
        <taxon>NPAAA clade</taxon>
        <taxon>Hologalegina</taxon>
        <taxon>IRL clade</taxon>
        <taxon>Trifolieae</taxon>
        <taxon>Trifolium</taxon>
    </lineage>
</organism>
<dbReference type="AlphaFoldDB" id="A0A392UCH5"/>
<feature type="non-terminal residue" evidence="1">
    <location>
        <position position="71"/>
    </location>
</feature>
<evidence type="ECO:0000313" key="2">
    <source>
        <dbReference type="Proteomes" id="UP000265520"/>
    </source>
</evidence>
<reference evidence="1 2" key="1">
    <citation type="journal article" date="2018" name="Front. Plant Sci.">
        <title>Red Clover (Trifolium pratense) and Zigzag Clover (T. medium) - A Picture of Genomic Similarities and Differences.</title>
        <authorList>
            <person name="Dluhosova J."/>
            <person name="Istvanek J."/>
            <person name="Nedelnik J."/>
            <person name="Repkova J."/>
        </authorList>
    </citation>
    <scope>NUCLEOTIDE SEQUENCE [LARGE SCALE GENOMIC DNA]</scope>
    <source>
        <strain evidence="2">cv. 10/8</strain>
        <tissue evidence="1">Leaf</tissue>
    </source>
</reference>
<accession>A0A392UCH5</accession>
<evidence type="ECO:0000313" key="1">
    <source>
        <dbReference type="EMBL" id="MCI71102.1"/>
    </source>
</evidence>
<dbReference type="Proteomes" id="UP000265520">
    <property type="component" value="Unassembled WGS sequence"/>
</dbReference>